<reference evidence="3 4" key="1">
    <citation type="journal article" date="2019" name="Nat. Med.">
        <title>A library of human gut bacterial isolates paired with longitudinal multiomics data enables mechanistic microbiome research.</title>
        <authorList>
            <person name="Poyet M."/>
            <person name="Groussin M."/>
            <person name="Gibbons S.M."/>
            <person name="Avila-Pacheco J."/>
            <person name="Jiang X."/>
            <person name="Kearney S.M."/>
            <person name="Perrotta A.R."/>
            <person name="Berdy B."/>
            <person name="Zhao S."/>
            <person name="Lieberman T.D."/>
            <person name="Swanson P.K."/>
            <person name="Smith M."/>
            <person name="Roesemann S."/>
            <person name="Alexander J.E."/>
            <person name="Rich S.A."/>
            <person name="Livny J."/>
            <person name="Vlamakis H."/>
            <person name="Clish C."/>
            <person name="Bullock K."/>
            <person name="Deik A."/>
            <person name="Scott J."/>
            <person name="Pierce K.A."/>
            <person name="Xavier R.J."/>
            <person name="Alm E.J."/>
        </authorList>
    </citation>
    <scope>NUCLEOTIDE SEQUENCE [LARGE SCALE GENOMIC DNA]</scope>
    <source>
        <strain evidence="3 4">BIOML-A2</strain>
    </source>
</reference>
<organism evidence="3 4">
    <name type="scientific">Bittarella massiliensis</name>
    <name type="common">ex Durand et al. 2017</name>
    <dbReference type="NCBI Taxonomy" id="1720313"/>
    <lineage>
        <taxon>Bacteria</taxon>
        <taxon>Bacillati</taxon>
        <taxon>Bacillota</taxon>
        <taxon>Clostridia</taxon>
        <taxon>Eubacteriales</taxon>
        <taxon>Oscillospiraceae</taxon>
        <taxon>Bittarella (ex Durand et al. 2017)</taxon>
    </lineage>
</organism>
<dbReference type="Gene3D" id="3.50.50.60">
    <property type="entry name" value="FAD/NAD(P)-binding domain"/>
    <property type="match status" value="1"/>
</dbReference>
<dbReference type="EMBL" id="WWVX01000004">
    <property type="protein sequence ID" value="MZL69529.1"/>
    <property type="molecule type" value="Genomic_DNA"/>
</dbReference>
<dbReference type="Pfam" id="PF21688">
    <property type="entry name" value="FAD-depend_C"/>
    <property type="match status" value="1"/>
</dbReference>
<keyword evidence="4" id="KW-1185">Reference proteome</keyword>
<dbReference type="InterPro" id="IPR049516">
    <property type="entry name" value="FAD-depend_C"/>
</dbReference>
<dbReference type="Proteomes" id="UP000474718">
    <property type="component" value="Unassembled WGS sequence"/>
</dbReference>
<dbReference type="PANTHER" id="PTHR43106">
    <property type="entry name" value="DEHYDROGENASE-RELATED"/>
    <property type="match status" value="1"/>
</dbReference>
<evidence type="ECO:0000313" key="3">
    <source>
        <dbReference type="EMBL" id="MZL69529.1"/>
    </source>
</evidence>
<dbReference type="InterPro" id="IPR036188">
    <property type="entry name" value="FAD/NAD-bd_sf"/>
</dbReference>
<evidence type="ECO:0000259" key="2">
    <source>
        <dbReference type="Pfam" id="PF21688"/>
    </source>
</evidence>
<feature type="domain" description="FAD/NAD(P)-binding" evidence="1">
    <location>
        <begin position="59"/>
        <end position="260"/>
    </location>
</feature>
<name>A0ABW9WUP8_9FIRM</name>
<evidence type="ECO:0000313" key="4">
    <source>
        <dbReference type="Proteomes" id="UP000474718"/>
    </source>
</evidence>
<feature type="domain" description="FAD-dependent protein C-terminal" evidence="2">
    <location>
        <begin position="314"/>
        <end position="462"/>
    </location>
</feature>
<dbReference type="InterPro" id="IPR028348">
    <property type="entry name" value="FAD-binding_protein"/>
</dbReference>
<dbReference type="SUPFAM" id="SSF51905">
    <property type="entry name" value="FAD/NAD(P)-binding domain"/>
    <property type="match status" value="1"/>
</dbReference>
<accession>A0ABW9WUP8</accession>
<protein>
    <submittedName>
        <fullName evidence="3">FAD-dependent oxidoreductase</fullName>
    </submittedName>
</protein>
<evidence type="ECO:0000259" key="1">
    <source>
        <dbReference type="Pfam" id="PF07992"/>
    </source>
</evidence>
<comment type="caution">
    <text evidence="3">The sequence shown here is derived from an EMBL/GenBank/DDBJ whole genome shotgun (WGS) entry which is preliminary data.</text>
</comment>
<dbReference type="Pfam" id="PF07992">
    <property type="entry name" value="Pyr_redox_2"/>
    <property type="match status" value="1"/>
</dbReference>
<proteinExistence type="predicted"/>
<sequence length="512" mass="56392">MWTSPPPRPCVRYRNDCGPTWVAACTSNGAPDPPPKRGRAIFCGAEKKTEGTTVKKQHYDIAIIGGGIGGIMAAYRIAENAPEKSVVLVEKGHAIVKRVCPIVAKKVQKCIKCESCAIMEGMAGAGAFSDGKYVISTEYGGWLTDFLAPSTVIDYIEQADKILVSFGATTERFMPNNDLKKLCLQNDLHMAQAQLKHLGTDANFDTMRKLIEEISSRVEIVTDTNVIDVNRESHEIFTEDRSGTASFKADEIIFAVGRAGSRFFSEWCAQNQIPLENNQVDVGVRVELPSMIWDDFSKKIYEPKIWYRSKKYGDVTRMFCFNERGQVVTENTDGVLTVNGHAYRDEAKKSQNSNFALLSTIRFTQPFNQPIEYARHVARLANLISGGSVLVQRLGDLENGRRTDEARLRQSTTRPTLDAVAGDLSLCMPKRQLDSILETLHALDAIAPGTANHDTLLYGIECKYYSARPAADDFAISGCKGIYALGDGAGFTRSLSQAAANGLYVADKLTKK</sequence>
<dbReference type="PIRSF" id="PIRSF038984">
    <property type="entry name" value="FAD_binding_protein"/>
    <property type="match status" value="1"/>
</dbReference>
<gene>
    <name evidence="3" type="ORF">GT747_07125</name>
</gene>
<dbReference type="PANTHER" id="PTHR43106:SF1">
    <property type="entry name" value="DEHYDROGENASE-RELATED"/>
    <property type="match status" value="1"/>
</dbReference>
<dbReference type="InterPro" id="IPR023753">
    <property type="entry name" value="FAD/NAD-binding_dom"/>
</dbReference>